<evidence type="ECO:0000313" key="2">
    <source>
        <dbReference type="Proteomes" id="UP000805193"/>
    </source>
</evidence>
<protein>
    <submittedName>
        <fullName evidence="1">Uncharacterized protein</fullName>
    </submittedName>
</protein>
<dbReference type="Proteomes" id="UP000805193">
    <property type="component" value="Unassembled WGS sequence"/>
</dbReference>
<name>A0AC60P705_IXOPE</name>
<evidence type="ECO:0000313" key="1">
    <source>
        <dbReference type="EMBL" id="KAG0415077.1"/>
    </source>
</evidence>
<accession>A0AC60P705</accession>
<organism evidence="1 2">
    <name type="scientific">Ixodes persulcatus</name>
    <name type="common">Taiga tick</name>
    <dbReference type="NCBI Taxonomy" id="34615"/>
    <lineage>
        <taxon>Eukaryota</taxon>
        <taxon>Metazoa</taxon>
        <taxon>Ecdysozoa</taxon>
        <taxon>Arthropoda</taxon>
        <taxon>Chelicerata</taxon>
        <taxon>Arachnida</taxon>
        <taxon>Acari</taxon>
        <taxon>Parasitiformes</taxon>
        <taxon>Ixodida</taxon>
        <taxon>Ixodoidea</taxon>
        <taxon>Ixodidae</taxon>
        <taxon>Ixodinae</taxon>
        <taxon>Ixodes</taxon>
    </lineage>
</organism>
<reference evidence="1 2" key="1">
    <citation type="journal article" date="2020" name="Cell">
        <title>Large-Scale Comparative Analyses of Tick Genomes Elucidate Their Genetic Diversity and Vector Capacities.</title>
        <authorList>
            <consortium name="Tick Genome and Microbiome Consortium (TIGMIC)"/>
            <person name="Jia N."/>
            <person name="Wang J."/>
            <person name="Shi W."/>
            <person name="Du L."/>
            <person name="Sun Y."/>
            <person name="Zhan W."/>
            <person name="Jiang J.F."/>
            <person name="Wang Q."/>
            <person name="Zhang B."/>
            <person name="Ji P."/>
            <person name="Bell-Sakyi L."/>
            <person name="Cui X.M."/>
            <person name="Yuan T.T."/>
            <person name="Jiang B.G."/>
            <person name="Yang W.F."/>
            <person name="Lam T.T."/>
            <person name="Chang Q.C."/>
            <person name="Ding S.J."/>
            <person name="Wang X.J."/>
            <person name="Zhu J.G."/>
            <person name="Ruan X.D."/>
            <person name="Zhao L."/>
            <person name="Wei J.T."/>
            <person name="Ye R.Z."/>
            <person name="Que T.C."/>
            <person name="Du C.H."/>
            <person name="Zhou Y.H."/>
            <person name="Cheng J.X."/>
            <person name="Dai P.F."/>
            <person name="Guo W.B."/>
            <person name="Han X.H."/>
            <person name="Huang E.J."/>
            <person name="Li L.F."/>
            <person name="Wei W."/>
            <person name="Gao Y.C."/>
            <person name="Liu J.Z."/>
            <person name="Shao H.Z."/>
            <person name="Wang X."/>
            <person name="Wang C.C."/>
            <person name="Yang T.C."/>
            <person name="Huo Q.B."/>
            <person name="Li W."/>
            <person name="Chen H.Y."/>
            <person name="Chen S.E."/>
            <person name="Zhou L.G."/>
            <person name="Ni X.B."/>
            <person name="Tian J.H."/>
            <person name="Sheng Y."/>
            <person name="Liu T."/>
            <person name="Pan Y.S."/>
            <person name="Xia L.Y."/>
            <person name="Li J."/>
            <person name="Zhao F."/>
            <person name="Cao W.C."/>
        </authorList>
    </citation>
    <scope>NUCLEOTIDE SEQUENCE [LARGE SCALE GENOMIC DNA]</scope>
    <source>
        <strain evidence="1">Iper-2018</strain>
    </source>
</reference>
<sequence>MECGHSVCSLPPGMVYVGEEKVRLTRPRRRGPEEQTTDCDQLTVVHRVSGKFYQTKFEEQTRCAMCQLCTPENCTLSIRRESETGEVCENLSSWRSFNYKKLEVPSNIILDATSVTPTTGEVSVNGLEVFYREVRPEEESPYVSVLLLHGQAFKSETWQTLGTLGVLSRLGYRAVAIDMPGFGNSPPGKIEDPVEFVAGLLSALQLHNPVIVSPSLSGRLSLPFLTSRSKQLAGFVPVAPVGWDVLLGVTCSGKGIGRNEVYTPLQVHLPDTIPNLSCIEVPTMVVFGEHDRSTSSALLHLLPRSTAVEIPHGRHPAYLDNPNLWHQVLHNFLARLCHEVQQQQQHSTKG</sequence>
<comment type="caution">
    <text evidence="1">The sequence shown here is derived from an EMBL/GenBank/DDBJ whole genome shotgun (WGS) entry which is preliminary data.</text>
</comment>
<dbReference type="EMBL" id="JABSTQ010011113">
    <property type="protein sequence ID" value="KAG0415077.1"/>
    <property type="molecule type" value="Genomic_DNA"/>
</dbReference>
<proteinExistence type="predicted"/>
<keyword evidence="2" id="KW-1185">Reference proteome</keyword>
<gene>
    <name evidence="1" type="ORF">HPB47_007763</name>
</gene>